<sequence length="166" mass="17157">MSFTALRHATKTVRPVGMPVLKGCRTIITPTKVQYTASATATGGGRTGSVTVSDAVAPLNAPFKLALPKAMGGNGDGVNPEQIFSAGYSACYLGALHAAAKKAGKEIPNASVEVLTSIGPEEVGFALLVELKIKGVNDQSIVDLAHKICPYSKALKYGVQTKSTLV</sequence>
<gene>
    <name evidence="1" type="ORF">ACOLOM_LOCUS10411</name>
</gene>
<protein>
    <submittedName>
        <fullName evidence="1">15763_t:CDS:1</fullName>
    </submittedName>
</protein>
<dbReference type="EMBL" id="CAJVPT010033472">
    <property type="protein sequence ID" value="CAG8704912.1"/>
    <property type="molecule type" value="Genomic_DNA"/>
</dbReference>
<keyword evidence="2" id="KW-1185">Reference proteome</keyword>
<accession>A0ACA9PEU1</accession>
<name>A0ACA9PEU1_9GLOM</name>
<organism evidence="1 2">
    <name type="scientific">Acaulospora colombiana</name>
    <dbReference type="NCBI Taxonomy" id="27376"/>
    <lineage>
        <taxon>Eukaryota</taxon>
        <taxon>Fungi</taxon>
        <taxon>Fungi incertae sedis</taxon>
        <taxon>Mucoromycota</taxon>
        <taxon>Glomeromycotina</taxon>
        <taxon>Glomeromycetes</taxon>
        <taxon>Diversisporales</taxon>
        <taxon>Acaulosporaceae</taxon>
        <taxon>Acaulospora</taxon>
    </lineage>
</organism>
<evidence type="ECO:0000313" key="1">
    <source>
        <dbReference type="EMBL" id="CAG8704912.1"/>
    </source>
</evidence>
<dbReference type="Proteomes" id="UP000789525">
    <property type="component" value="Unassembled WGS sequence"/>
</dbReference>
<reference evidence="1" key="1">
    <citation type="submission" date="2021-06" db="EMBL/GenBank/DDBJ databases">
        <authorList>
            <person name="Kallberg Y."/>
            <person name="Tangrot J."/>
            <person name="Rosling A."/>
        </authorList>
    </citation>
    <scope>NUCLEOTIDE SEQUENCE</scope>
    <source>
        <strain evidence="1">CL356</strain>
    </source>
</reference>
<evidence type="ECO:0000313" key="2">
    <source>
        <dbReference type="Proteomes" id="UP000789525"/>
    </source>
</evidence>
<comment type="caution">
    <text evidence="1">The sequence shown here is derived from an EMBL/GenBank/DDBJ whole genome shotgun (WGS) entry which is preliminary data.</text>
</comment>
<proteinExistence type="predicted"/>